<evidence type="ECO:0000256" key="7">
    <source>
        <dbReference type="SAM" id="SignalP"/>
    </source>
</evidence>
<dbReference type="PROSITE" id="PS00460">
    <property type="entry name" value="GLUTATHIONE_PEROXID_1"/>
    <property type="match status" value="1"/>
</dbReference>
<comment type="similarity">
    <text evidence="1 6">Belongs to the glutathione peroxidase family.</text>
</comment>
<dbReference type="InterPro" id="IPR029759">
    <property type="entry name" value="GPX_AS"/>
</dbReference>
<dbReference type="InterPro" id="IPR000889">
    <property type="entry name" value="Glutathione_peroxidase"/>
</dbReference>
<name>A0A086J4B6_NEMA1</name>
<dbReference type="PANTHER" id="PTHR11592">
    <property type="entry name" value="GLUTATHIONE PEROXIDASE"/>
    <property type="match status" value="1"/>
</dbReference>
<comment type="caution">
    <text evidence="8">The sequence shown here is derived from an EMBL/GenBank/DDBJ whole genome shotgun (WGS) entry which is preliminary data.</text>
</comment>
<keyword evidence="7" id="KW-0732">Signal</keyword>
<dbReference type="GO" id="GO:0140824">
    <property type="term" value="F:thioredoxin-dependent peroxiredoxin activity"/>
    <property type="evidence" value="ECO:0007669"/>
    <property type="project" value="UniProtKB-EC"/>
</dbReference>
<keyword evidence="3 6" id="KW-0560">Oxidoreductase</keyword>
<evidence type="ECO:0000256" key="6">
    <source>
        <dbReference type="RuleBase" id="RU000499"/>
    </source>
</evidence>
<feature type="chain" id="PRO_5001807949" description="Glutathione peroxidase" evidence="7">
    <location>
        <begin position="22"/>
        <end position="192"/>
    </location>
</feature>
<evidence type="ECO:0000256" key="3">
    <source>
        <dbReference type="ARBA" id="ARBA00023002"/>
    </source>
</evidence>
<evidence type="ECO:0000256" key="5">
    <source>
        <dbReference type="PIRSR" id="PIRSR000303-1"/>
    </source>
</evidence>
<feature type="signal peptide" evidence="7">
    <location>
        <begin position="1"/>
        <end position="21"/>
    </location>
</feature>
<feature type="active site" evidence="5">
    <location>
        <position position="60"/>
    </location>
</feature>
<sequence length="192" mass="21844">MSILVVFFCLYLLSMSSQTKSSTEEVGFYNFKEKAIDGNEVNFSRYKGKVCLVVNTACKCGLAKNGFATIKKLQENFKDLQILLFPSAISTFIDQEKDSSEEIIEEIAKSGIVLKDENIVVFKKSVINSSVGIFNWLTSTYEKSGWFNIKSIKWNFTMFVVDKTGRRVDRHDPTSATYPNVEKSVNKFYSEL</sequence>
<evidence type="ECO:0000256" key="1">
    <source>
        <dbReference type="ARBA" id="ARBA00006926"/>
    </source>
</evidence>
<dbReference type="PANTHER" id="PTHR11592:SF78">
    <property type="entry name" value="GLUTATHIONE PEROXIDASE"/>
    <property type="match status" value="1"/>
</dbReference>
<dbReference type="GO" id="GO:0006979">
    <property type="term" value="P:response to oxidative stress"/>
    <property type="evidence" value="ECO:0007669"/>
    <property type="project" value="InterPro"/>
</dbReference>
<dbReference type="SUPFAM" id="SSF52833">
    <property type="entry name" value="Thioredoxin-like"/>
    <property type="match status" value="1"/>
</dbReference>
<keyword evidence="2 6" id="KW-0575">Peroxidase</keyword>
<dbReference type="PRINTS" id="PR01011">
    <property type="entry name" value="GLUTPROXDASE"/>
</dbReference>
<dbReference type="PROSITE" id="PS51355">
    <property type="entry name" value="GLUTATHIONE_PEROXID_3"/>
    <property type="match status" value="1"/>
</dbReference>
<reference evidence="8 9" key="1">
    <citation type="journal article" date="2014" name="Genome Announc.">
        <title>Genome Sequence of the Microsporidian Species Nematocida sp1 Strain ERTm6 (ATCC PRA-372).</title>
        <authorList>
            <person name="Bakowski M.A."/>
            <person name="Priest M."/>
            <person name="Young S."/>
            <person name="Cuomo C.A."/>
            <person name="Troemel E.R."/>
        </authorList>
    </citation>
    <scope>NUCLEOTIDE SEQUENCE [LARGE SCALE GENOMIC DNA]</scope>
    <source>
        <strain evidence="8 9">ERTm6</strain>
    </source>
</reference>
<dbReference type="Pfam" id="PF00255">
    <property type="entry name" value="GSHPx"/>
    <property type="match status" value="1"/>
</dbReference>
<dbReference type="Proteomes" id="UP000054524">
    <property type="component" value="Unassembled WGS sequence"/>
</dbReference>
<accession>A0A086J4B6</accession>
<evidence type="ECO:0000313" key="9">
    <source>
        <dbReference type="Proteomes" id="UP000054524"/>
    </source>
</evidence>
<dbReference type="AlphaFoldDB" id="A0A086J4B6"/>
<organism evidence="8 9">
    <name type="scientific">Nematocida ausubeli (strain ATCC PRA-371 / ERTm2)</name>
    <name type="common">Nematode killer fungus</name>
    <dbReference type="NCBI Taxonomy" id="1913371"/>
    <lineage>
        <taxon>Eukaryota</taxon>
        <taxon>Fungi</taxon>
        <taxon>Fungi incertae sedis</taxon>
        <taxon>Microsporidia</taxon>
        <taxon>Nematocida</taxon>
    </lineage>
</organism>
<evidence type="ECO:0000313" key="8">
    <source>
        <dbReference type="EMBL" id="KFG26984.1"/>
    </source>
</evidence>
<dbReference type="RefSeq" id="XP_052905539.1">
    <property type="nucleotide sequence ID" value="XM_053047714.1"/>
</dbReference>
<evidence type="ECO:0000256" key="4">
    <source>
        <dbReference type="ARBA" id="ARBA00049091"/>
    </source>
</evidence>
<proteinExistence type="inferred from homology"/>
<dbReference type="InterPro" id="IPR036249">
    <property type="entry name" value="Thioredoxin-like_sf"/>
</dbReference>
<dbReference type="EMBL" id="AKIJ01000001">
    <property type="protein sequence ID" value="KFG26984.1"/>
    <property type="molecule type" value="Genomic_DNA"/>
</dbReference>
<dbReference type="Gene3D" id="3.40.30.10">
    <property type="entry name" value="Glutaredoxin"/>
    <property type="match status" value="1"/>
</dbReference>
<dbReference type="GeneID" id="77675027"/>
<comment type="catalytic activity">
    <reaction evidence="4">
        <text>a hydroperoxide + [thioredoxin]-dithiol = an alcohol + [thioredoxin]-disulfide + H2O</text>
        <dbReference type="Rhea" id="RHEA:62620"/>
        <dbReference type="Rhea" id="RHEA-COMP:10698"/>
        <dbReference type="Rhea" id="RHEA-COMP:10700"/>
        <dbReference type="ChEBI" id="CHEBI:15377"/>
        <dbReference type="ChEBI" id="CHEBI:29950"/>
        <dbReference type="ChEBI" id="CHEBI:30879"/>
        <dbReference type="ChEBI" id="CHEBI:35924"/>
        <dbReference type="ChEBI" id="CHEBI:50058"/>
        <dbReference type="EC" id="1.11.1.24"/>
    </reaction>
</comment>
<dbReference type="HOGENOM" id="CLU_029507_0_1_1"/>
<evidence type="ECO:0000256" key="2">
    <source>
        <dbReference type="ARBA" id="ARBA00022559"/>
    </source>
</evidence>
<keyword evidence="9" id="KW-1185">Reference proteome</keyword>
<dbReference type="PIRSF" id="PIRSF000303">
    <property type="entry name" value="Glutathion_perox"/>
    <property type="match status" value="1"/>
</dbReference>
<protein>
    <recommendedName>
        <fullName evidence="6">Glutathione peroxidase</fullName>
    </recommendedName>
</protein>
<gene>
    <name evidence="8" type="ORF">NESG_00054</name>
</gene>